<comment type="caution">
    <text evidence="2">The sequence shown here is derived from an EMBL/GenBank/DDBJ whole genome shotgun (WGS) entry which is preliminary data.</text>
</comment>
<feature type="compositionally biased region" description="Basic and acidic residues" evidence="1">
    <location>
        <begin position="7"/>
        <end position="17"/>
    </location>
</feature>
<evidence type="ECO:0000313" key="3">
    <source>
        <dbReference type="Proteomes" id="UP001219525"/>
    </source>
</evidence>
<organism evidence="2 3">
    <name type="scientific">Mycena pura</name>
    <dbReference type="NCBI Taxonomy" id="153505"/>
    <lineage>
        <taxon>Eukaryota</taxon>
        <taxon>Fungi</taxon>
        <taxon>Dikarya</taxon>
        <taxon>Basidiomycota</taxon>
        <taxon>Agaricomycotina</taxon>
        <taxon>Agaricomycetes</taxon>
        <taxon>Agaricomycetidae</taxon>
        <taxon>Agaricales</taxon>
        <taxon>Marasmiineae</taxon>
        <taxon>Mycenaceae</taxon>
        <taxon>Mycena</taxon>
    </lineage>
</organism>
<gene>
    <name evidence="2" type="ORF">GGX14DRAFT_400469</name>
</gene>
<dbReference type="EMBL" id="JARJCW010000061">
    <property type="protein sequence ID" value="KAJ7200867.1"/>
    <property type="molecule type" value="Genomic_DNA"/>
</dbReference>
<name>A0AAD6Y4G5_9AGAR</name>
<evidence type="ECO:0000313" key="2">
    <source>
        <dbReference type="EMBL" id="KAJ7200867.1"/>
    </source>
</evidence>
<feature type="compositionally biased region" description="Basic residues" evidence="1">
    <location>
        <begin position="40"/>
        <end position="52"/>
    </location>
</feature>
<proteinExistence type="predicted"/>
<reference evidence="2" key="1">
    <citation type="submission" date="2023-03" db="EMBL/GenBank/DDBJ databases">
        <title>Massive genome expansion in bonnet fungi (Mycena s.s.) driven by repeated elements and novel gene families across ecological guilds.</title>
        <authorList>
            <consortium name="Lawrence Berkeley National Laboratory"/>
            <person name="Harder C.B."/>
            <person name="Miyauchi S."/>
            <person name="Viragh M."/>
            <person name="Kuo A."/>
            <person name="Thoen E."/>
            <person name="Andreopoulos B."/>
            <person name="Lu D."/>
            <person name="Skrede I."/>
            <person name="Drula E."/>
            <person name="Henrissat B."/>
            <person name="Morin E."/>
            <person name="Kohler A."/>
            <person name="Barry K."/>
            <person name="LaButti K."/>
            <person name="Morin E."/>
            <person name="Salamov A."/>
            <person name="Lipzen A."/>
            <person name="Mereny Z."/>
            <person name="Hegedus B."/>
            <person name="Baldrian P."/>
            <person name="Stursova M."/>
            <person name="Weitz H."/>
            <person name="Taylor A."/>
            <person name="Grigoriev I.V."/>
            <person name="Nagy L.G."/>
            <person name="Martin F."/>
            <person name="Kauserud H."/>
        </authorList>
    </citation>
    <scope>NUCLEOTIDE SEQUENCE</scope>
    <source>
        <strain evidence="2">9144</strain>
    </source>
</reference>
<dbReference type="Proteomes" id="UP001219525">
    <property type="component" value="Unassembled WGS sequence"/>
</dbReference>
<accession>A0AAD6Y4G5</accession>
<keyword evidence="3" id="KW-1185">Reference proteome</keyword>
<feature type="region of interest" description="Disordered" evidence="1">
    <location>
        <begin position="1"/>
        <end position="59"/>
    </location>
</feature>
<sequence length="217" mass="25421">MVRASKRTSEEKAEARREKSRRYNASERGKAVRAQESAARRRGRRKVAKGHITRVPPPPSGVYEWSGVPIYPDDPIHASVYTGTEEFDVSPIHCFLDVPPFKIPKREREAARAPHQYRRGGMLWQRERALDGYLERGHVEKKCFWAERAADLKTRLLHDEIRAELRAQLEEWDRILDLNKSYVANSVECVMWERHLVWKARYINDLYYLRLVPVAVA</sequence>
<protein>
    <submittedName>
        <fullName evidence="2">Uncharacterized protein</fullName>
    </submittedName>
</protein>
<evidence type="ECO:0000256" key="1">
    <source>
        <dbReference type="SAM" id="MobiDB-lite"/>
    </source>
</evidence>
<dbReference type="AlphaFoldDB" id="A0AAD6Y4G5"/>